<protein>
    <submittedName>
        <fullName evidence="9">Transmembrane protein 106A</fullName>
    </submittedName>
</protein>
<evidence type="ECO:0000256" key="5">
    <source>
        <dbReference type="ARBA" id="ARBA00023136"/>
    </source>
</evidence>
<feature type="domain" description="Transmembrane protein 106 C-terminal" evidence="7">
    <location>
        <begin position="102"/>
        <end position="176"/>
    </location>
</feature>
<dbReference type="Pfam" id="PF07092">
    <property type="entry name" value="TMEM106"/>
    <property type="match status" value="1"/>
</dbReference>
<proteinExistence type="inferred from homology"/>
<evidence type="ECO:0000256" key="2">
    <source>
        <dbReference type="ARBA" id="ARBA00008111"/>
    </source>
</evidence>
<dbReference type="Ensembl" id="ENSTRUT00000056437.2">
    <property type="protein sequence ID" value="ENSTRUP00000048128.2"/>
    <property type="gene ID" value="ENSTRUG00000005530.3"/>
</dbReference>
<keyword evidence="10" id="KW-1185">Reference proteome</keyword>
<dbReference type="GO" id="GO:0012505">
    <property type="term" value="C:endomembrane system"/>
    <property type="evidence" value="ECO:0007669"/>
    <property type="project" value="UniProtKB-SubCell"/>
</dbReference>
<accession>A0A3B5JUS2</accession>
<feature type="transmembrane region" description="Helical" evidence="6">
    <location>
        <begin position="80"/>
        <end position="101"/>
    </location>
</feature>
<dbReference type="InParanoid" id="A0A3B5JUS2"/>
<evidence type="ECO:0000313" key="9">
    <source>
        <dbReference type="Ensembl" id="ENSTRUP00000048128.2"/>
    </source>
</evidence>
<dbReference type="GeneTree" id="ENSGT00940000166248"/>
<dbReference type="InterPro" id="IPR009790">
    <property type="entry name" value="TMEM106"/>
</dbReference>
<reference evidence="9" key="2">
    <citation type="submission" date="2025-08" db="UniProtKB">
        <authorList>
            <consortium name="Ensembl"/>
        </authorList>
    </citation>
    <scope>IDENTIFICATION</scope>
</reference>
<dbReference type="AlphaFoldDB" id="A0A3B5JUS2"/>
<organism evidence="9 10">
    <name type="scientific">Takifugu rubripes</name>
    <name type="common">Japanese pufferfish</name>
    <name type="synonym">Fugu rubripes</name>
    <dbReference type="NCBI Taxonomy" id="31033"/>
    <lineage>
        <taxon>Eukaryota</taxon>
        <taxon>Metazoa</taxon>
        <taxon>Chordata</taxon>
        <taxon>Craniata</taxon>
        <taxon>Vertebrata</taxon>
        <taxon>Euteleostomi</taxon>
        <taxon>Actinopterygii</taxon>
        <taxon>Neopterygii</taxon>
        <taxon>Teleostei</taxon>
        <taxon>Neoteleostei</taxon>
        <taxon>Acanthomorphata</taxon>
        <taxon>Eupercaria</taxon>
        <taxon>Tetraodontiformes</taxon>
        <taxon>Tetradontoidea</taxon>
        <taxon>Tetraodontidae</taxon>
        <taxon>Takifugu</taxon>
    </lineage>
</organism>
<dbReference type="Pfam" id="PF21002">
    <property type="entry name" value="TMEM106_N"/>
    <property type="match status" value="1"/>
</dbReference>
<name>A0A3B5JUS2_TAKRU</name>
<evidence type="ECO:0000256" key="4">
    <source>
        <dbReference type="ARBA" id="ARBA00022989"/>
    </source>
</evidence>
<comment type="similarity">
    <text evidence="2">Belongs to the TMEM106 family.</text>
</comment>
<keyword evidence="5 6" id="KW-0472">Membrane</keyword>
<dbReference type="InterPro" id="IPR048509">
    <property type="entry name" value="TMEM106_C"/>
</dbReference>
<keyword evidence="3 6" id="KW-0812">Transmembrane</keyword>
<reference evidence="9 10" key="1">
    <citation type="journal article" date="2011" name="Genome Biol. Evol.">
        <title>Integration of the genetic map and genome assembly of fugu facilitates insights into distinct features of genome evolution in teleosts and mammals.</title>
        <authorList>
            <person name="Kai W."/>
            <person name="Kikuchi K."/>
            <person name="Tohari S."/>
            <person name="Chew A.K."/>
            <person name="Tay A."/>
            <person name="Fujiwara A."/>
            <person name="Hosoya S."/>
            <person name="Suetake H."/>
            <person name="Naruse K."/>
            <person name="Brenner S."/>
            <person name="Suzuki Y."/>
            <person name="Venkatesh B."/>
        </authorList>
    </citation>
    <scope>NUCLEOTIDE SEQUENCE [LARGE SCALE GENOMIC DNA]</scope>
</reference>
<dbReference type="PANTHER" id="PTHR28556">
    <property type="entry name" value="TRANSMEMBRANE PROTEIN 106B"/>
    <property type="match status" value="1"/>
</dbReference>
<reference evidence="9" key="3">
    <citation type="submission" date="2025-09" db="UniProtKB">
        <authorList>
            <consortium name="Ensembl"/>
        </authorList>
    </citation>
    <scope>IDENTIFICATION</scope>
</reference>
<dbReference type="Proteomes" id="UP000005226">
    <property type="component" value="Chromosome 1"/>
</dbReference>
<dbReference type="OMA" id="FQPHELD"/>
<evidence type="ECO:0000256" key="1">
    <source>
        <dbReference type="ARBA" id="ARBA00004308"/>
    </source>
</evidence>
<gene>
    <name evidence="9" type="primary">tmem106a</name>
</gene>
<evidence type="ECO:0000313" key="10">
    <source>
        <dbReference type="Proteomes" id="UP000005226"/>
    </source>
</evidence>
<keyword evidence="4 6" id="KW-1133">Transmembrane helix</keyword>
<evidence type="ECO:0000256" key="6">
    <source>
        <dbReference type="SAM" id="Phobius"/>
    </source>
</evidence>
<evidence type="ECO:0000259" key="7">
    <source>
        <dbReference type="Pfam" id="PF07092"/>
    </source>
</evidence>
<feature type="domain" description="Transmembrane protein 106 N-terminal" evidence="8">
    <location>
        <begin position="16"/>
        <end position="79"/>
    </location>
</feature>
<sequence length="274" mass="30793">MVLSGCKELEPGMDKEKEKEKEKEKALKHFPPYGSINGTCASDTCPTCRGTGRIPRDHEDQLVAVIPCNDVRLKPRRTKLYVLISMALCLLVCCLVLFFLFPRSITLTPVSVLSVMVYFRPDSVDLQVTNLINITNENFVPVNIVDFSIQGVISKAVIGKTKISNLGAIQSRSQSSRVLQVQHHQDSHPVPGTADDHERLLSLPHGAAVGRRLRVRRLWHQLNHPASGELTGIRRRSGEKNSENVCLLVRVVFLSLGAFDRYSGRMEKCRWVLW</sequence>
<dbReference type="InterPro" id="IPR048511">
    <property type="entry name" value="TMEM106_N"/>
</dbReference>
<evidence type="ECO:0000256" key="3">
    <source>
        <dbReference type="ARBA" id="ARBA00022692"/>
    </source>
</evidence>
<comment type="subcellular location">
    <subcellularLocation>
        <location evidence="1">Endomembrane system</location>
    </subcellularLocation>
</comment>
<dbReference type="PANTHER" id="PTHR28556:SF6">
    <property type="entry name" value="TRANSMEMBRANE PROTEIN 106A"/>
    <property type="match status" value="1"/>
</dbReference>
<evidence type="ECO:0000259" key="8">
    <source>
        <dbReference type="Pfam" id="PF21002"/>
    </source>
</evidence>